<dbReference type="InterPro" id="IPR019826">
    <property type="entry name" value="Carboxylesterase_B_AS"/>
</dbReference>
<evidence type="ECO:0000313" key="6">
    <source>
        <dbReference type="EMBL" id="PQM29528.1"/>
    </source>
</evidence>
<dbReference type="InterPro" id="IPR002018">
    <property type="entry name" value="CarbesteraseB"/>
</dbReference>
<proteinExistence type="inferred from homology"/>
<evidence type="ECO:0000313" key="7">
    <source>
        <dbReference type="Proteomes" id="UP000238954"/>
    </source>
</evidence>
<dbReference type="Gene3D" id="3.40.50.1820">
    <property type="entry name" value="alpha/beta hydrolase"/>
    <property type="match status" value="1"/>
</dbReference>
<dbReference type="EC" id="3.1.1.-" evidence="4"/>
<feature type="domain" description="Carboxylesterase type B" evidence="5">
    <location>
        <begin position="489"/>
        <end position="589"/>
    </location>
</feature>
<evidence type="ECO:0000256" key="4">
    <source>
        <dbReference type="RuleBase" id="RU361235"/>
    </source>
</evidence>
<dbReference type="InterPro" id="IPR029058">
    <property type="entry name" value="AB_hydrolase_fold"/>
</dbReference>
<dbReference type="InterPro" id="IPR050309">
    <property type="entry name" value="Type-B_Carboxylest/Lipase"/>
</dbReference>
<accession>A0A2S8BB01</accession>
<dbReference type="PROSITE" id="PS00122">
    <property type="entry name" value="CARBOXYLESTERASE_B_1"/>
    <property type="match status" value="1"/>
</dbReference>
<evidence type="ECO:0000259" key="5">
    <source>
        <dbReference type="Pfam" id="PF00135"/>
    </source>
</evidence>
<dbReference type="PANTHER" id="PTHR11559">
    <property type="entry name" value="CARBOXYLESTERASE"/>
    <property type="match status" value="1"/>
</dbReference>
<dbReference type="SUPFAM" id="SSF53474">
    <property type="entry name" value="alpha/beta-Hydrolases"/>
    <property type="match status" value="1"/>
</dbReference>
<dbReference type="InterPro" id="IPR000997">
    <property type="entry name" value="Cholinesterase"/>
</dbReference>
<evidence type="ECO:0000256" key="2">
    <source>
        <dbReference type="ARBA" id="ARBA00022801"/>
    </source>
</evidence>
<feature type="active site" description="Acyl-ester intermediate" evidence="3">
    <location>
        <position position="318"/>
    </location>
</feature>
<dbReference type="Pfam" id="PF00135">
    <property type="entry name" value="COesterase"/>
    <property type="match status" value="2"/>
</dbReference>
<feature type="active site" description="Charge relay system" evidence="3">
    <location>
        <position position="532"/>
    </location>
</feature>
<keyword evidence="2 4" id="KW-0378">Hydrolase</keyword>
<feature type="active site" description="Charge relay system" evidence="3">
    <location>
        <position position="445"/>
    </location>
</feature>
<dbReference type="AlphaFoldDB" id="A0A2S8BB01"/>
<dbReference type="EMBL" id="PHFW01000001">
    <property type="protein sequence ID" value="PQM29528.1"/>
    <property type="molecule type" value="Genomic_DNA"/>
</dbReference>
<comment type="similarity">
    <text evidence="1 4">Belongs to the type-B carboxylesterase/lipase family.</text>
</comment>
<feature type="domain" description="Carboxylesterase type B" evidence="5">
    <location>
        <begin position="135"/>
        <end position="451"/>
    </location>
</feature>
<dbReference type="GO" id="GO:0004104">
    <property type="term" value="F:cholinesterase activity"/>
    <property type="evidence" value="ECO:0007669"/>
    <property type="project" value="InterPro"/>
</dbReference>
<evidence type="ECO:0000256" key="1">
    <source>
        <dbReference type="ARBA" id="ARBA00005964"/>
    </source>
</evidence>
<dbReference type="PRINTS" id="PR00878">
    <property type="entry name" value="CHOLNESTRASE"/>
</dbReference>
<reference evidence="7" key="1">
    <citation type="submission" date="2017-11" db="EMBL/GenBank/DDBJ databases">
        <title>The complete genome sequence of Sphingopyxis pomeranensis sp. nov. strain WS5A3p.</title>
        <authorList>
            <person name="Kaminski M.A."/>
        </authorList>
    </citation>
    <scope>NUCLEOTIDE SEQUENCE [LARGE SCALE GENOMIC DNA]</scope>
    <source>
        <strain evidence="7">WS5A3p</strain>
    </source>
</reference>
<keyword evidence="7" id="KW-1185">Reference proteome</keyword>
<evidence type="ECO:0000256" key="3">
    <source>
        <dbReference type="PIRSR" id="PIRSR600997-1"/>
    </source>
</evidence>
<name>A0A2S8BB01_9SPHN</name>
<dbReference type="Proteomes" id="UP000238954">
    <property type="component" value="Chromosome"/>
</dbReference>
<sequence>MPIASNLYRLWRQLAPDFVSDPASPTAIEWRSTHLPWPFTYKFPLPWPTAKTGLLIVAIVRKFVQSNLDRPRARIAVAEWPINKGVECLMDDRSGPARECNRRPGVFGYLSRSLLFASALILATASQAGQAGSAKTVVATAGGKVSGVTRDKAVVYWNIPYATAERWEAPRPAARWRDIRKEQRPGAICPQKAEGGPLQGWAQSEDCLSLNVWVPRGHHAGPLPVMVWIHGGAFRFGSGGTPIYDGDAIAAQDVILVTINYRLGLLGRFAHPDLSREQAGGPRADYGLMDQIAALQWVRDNIGAFGGDAANVTIFGYSAGGVAVNYLMTAPSARGLFAKAIAQSGGLEIDTTRHISEPRPGPLGKPLESEGLAVAAHFGSADTPMPLAKLHRIPAADLVDYQEKTLIGSLNPVVDGVLIPDDIGRSFRDGKQAPVPYMAGSTSWEASLLHYATPPVPPRAILYGIGDVEAARAAFGGLDDAALAQAWFANSVFLGTARYLTNASAKVGQPAWLYYFDYLPKAVRGTVPGVAHGDEVPYIFGTLPGKSRVTPADAVTDDDRAVAALMTAYWTNFAKRGNPNAEGLPALARRVVGDNGMNILDANPRVDPHFMEQSMLFLDGYYERRMAGSK</sequence>
<gene>
    <name evidence="6" type="ORF">CVO77_00990</name>
</gene>
<comment type="caution">
    <text evidence="6">The sequence shown here is derived from an EMBL/GenBank/DDBJ whole genome shotgun (WGS) entry which is preliminary data.</text>
</comment>
<protein>
    <recommendedName>
        <fullName evidence="4">Carboxylic ester hydrolase</fullName>
        <ecNumber evidence="4">3.1.1.-</ecNumber>
    </recommendedName>
</protein>
<organism evidence="6 7">
    <name type="scientific">Sphingopyxis lindanitolerans</name>
    <dbReference type="NCBI Taxonomy" id="2054227"/>
    <lineage>
        <taxon>Bacteria</taxon>
        <taxon>Pseudomonadati</taxon>
        <taxon>Pseudomonadota</taxon>
        <taxon>Alphaproteobacteria</taxon>
        <taxon>Sphingomonadales</taxon>
        <taxon>Sphingomonadaceae</taxon>
        <taxon>Sphingopyxis</taxon>
    </lineage>
</organism>